<keyword evidence="2" id="KW-1185">Reference proteome</keyword>
<dbReference type="EMBL" id="CM037623">
    <property type="protein sequence ID" value="KAH7988411.1"/>
    <property type="molecule type" value="Genomic_DNA"/>
</dbReference>
<protein>
    <submittedName>
        <fullName evidence="1">Uncharacterized protein</fullName>
    </submittedName>
</protein>
<evidence type="ECO:0000313" key="1">
    <source>
        <dbReference type="EMBL" id="KAH7988411.1"/>
    </source>
</evidence>
<reference evidence="1" key="1">
    <citation type="submission" date="2021-08" db="EMBL/GenBank/DDBJ databases">
        <title>The first chromosome-level gecko genome reveals the dynamic sex chromosomes of Neotropical dwarf geckos (Sphaerodactylidae: Sphaerodactylus).</title>
        <authorList>
            <person name="Pinto B.J."/>
            <person name="Keating S.E."/>
            <person name="Gamble T."/>
        </authorList>
    </citation>
    <scope>NUCLEOTIDE SEQUENCE</scope>
    <source>
        <strain evidence="1">TG3544</strain>
    </source>
</reference>
<gene>
    <name evidence="1" type="ORF">K3G42_016454</name>
</gene>
<comment type="caution">
    <text evidence="1">The sequence shown here is derived from an EMBL/GenBank/DDBJ whole genome shotgun (WGS) entry which is preliminary data.</text>
</comment>
<organism evidence="1 2">
    <name type="scientific">Sphaerodactylus townsendi</name>
    <dbReference type="NCBI Taxonomy" id="933632"/>
    <lineage>
        <taxon>Eukaryota</taxon>
        <taxon>Metazoa</taxon>
        <taxon>Chordata</taxon>
        <taxon>Craniata</taxon>
        <taxon>Vertebrata</taxon>
        <taxon>Euteleostomi</taxon>
        <taxon>Lepidosauria</taxon>
        <taxon>Squamata</taxon>
        <taxon>Bifurcata</taxon>
        <taxon>Gekkota</taxon>
        <taxon>Sphaerodactylidae</taxon>
        <taxon>Sphaerodactylus</taxon>
    </lineage>
</organism>
<accession>A0ACB8E815</accession>
<dbReference type="Proteomes" id="UP000827872">
    <property type="component" value="Linkage Group LG10"/>
</dbReference>
<name>A0ACB8E815_9SAUR</name>
<sequence>MFQMRFFCVLLCFSITWAAEGESTFEGQGGGVRGPRIVEHKTQSDCKQDKNWPICSDEDWGSKCPSGCRMQGLIDETDQDFSDRINKLRKLLSENQNSYKKAVIVKQDTVDILGQNLLNEHDRDNSYGLLSDDLRRRLVILKQKVVTQLARIRALQNSIKNQVTEINRLEVDIDIKVRACHGSCARSVEYHVNTESYDNIRKQLVQSSTLDFQPEFQSNPLRVLKMRPLKDSTVPDHYKSLLLSEEDTKTLNKLNVYEAVLEGPGSPSGGSAVVTKHVTSEASSNRQPHTTKIVTPGYLEGLPEEAGGTINIKVSSTGGGSGFSDLAHLPEVKEFFTPGDSSKLHGTGTSTHIVHIEGHDTFSDLGEGEDDDFRGIHLLPESHSKTSATSSHTRTVITRTSSLNKGGSTFETKSLKISSPFEETHDLQHDENEEDTPDFRARSLGTGRVKMGESYIGTGIHH</sequence>
<evidence type="ECO:0000313" key="2">
    <source>
        <dbReference type="Proteomes" id="UP000827872"/>
    </source>
</evidence>
<proteinExistence type="predicted"/>